<evidence type="ECO:0000259" key="14">
    <source>
        <dbReference type="Pfam" id="PF02096"/>
    </source>
</evidence>
<dbReference type="EMBL" id="WTVQ01000038">
    <property type="protein sequence ID" value="NMG76696.1"/>
    <property type="molecule type" value="Genomic_DNA"/>
</dbReference>
<dbReference type="PANTHER" id="PTHR12428">
    <property type="entry name" value="OXA1"/>
    <property type="match status" value="1"/>
</dbReference>
<feature type="transmembrane region" description="Helical" evidence="13">
    <location>
        <begin position="497"/>
        <end position="522"/>
    </location>
</feature>
<evidence type="ECO:0000259" key="15">
    <source>
        <dbReference type="Pfam" id="PF14849"/>
    </source>
</evidence>
<protein>
    <recommendedName>
        <fullName evidence="3 13">Membrane protein insertase YidC</fullName>
    </recommendedName>
    <alternativeName>
        <fullName evidence="12 13">Foldase YidC</fullName>
    </alternativeName>
    <alternativeName>
        <fullName evidence="11 13">Membrane integrase YidC</fullName>
    </alternativeName>
    <alternativeName>
        <fullName evidence="13">Membrane protein YidC</fullName>
    </alternativeName>
</protein>
<comment type="function">
    <text evidence="13">Required for the insertion and/or proper folding and/or complex formation of integral membrane proteins into the membrane. Involved in integration of membrane proteins that insert both dependently and independently of the Sec translocase complex, as well as at least some lipoproteins. Aids folding of multispanning membrane proteins.</text>
</comment>
<dbReference type="InterPro" id="IPR028053">
    <property type="entry name" value="Membr_insert_YidC_N"/>
</dbReference>
<evidence type="ECO:0000256" key="11">
    <source>
        <dbReference type="ARBA" id="ARBA00033245"/>
    </source>
</evidence>
<feature type="transmembrane region" description="Helical" evidence="13">
    <location>
        <begin position="358"/>
        <end position="378"/>
    </location>
</feature>
<comment type="similarity">
    <text evidence="2 13">Belongs to the OXA1/ALB3/YidC family. Type 1 subfamily.</text>
</comment>
<sequence>MDQRRLILFLIFSFAVLMLWEGWQKQHQPAPVATVSAPAAGGAPGVVPTPSAGAAAVAALPDAQGAAASAPRVVVRTDVLVAEVSAEGGSIVRLELTRHKSKADATRSFVLFDDGVEHLYAAQSGLIGDGLPSHKTMFTLPAGEQVLKDGQDSLTVRLEAPEQNGVKVTKLMTFHRGNYLVDVAYEINNASASPLSPHAYYQLTRDGKPAEQVEAFGVNTFNGPAFYTEAEKFQKVTFEEIDNGKAKFAKKASDGWTALVQHYFVSAWLPQGDVEREFFARKVGSDLYSSGVILPVASIAPGASGTISARLYAGPQEQDKLEGIAKGLDLVVDYGWLTVIAAPLFWVLSWFHNLTGNWGWAIILVTIAIKLVFFPLSAASYKSMAKMRVLGPRMQRLKELYGNDKVKMQQEMMEMYRKEKINPLGGCLPILVQIPVFISLYWVLLGSVEMRHAPWLGWIQDLSAQDPFYILPVIMGATMLIQTKLNPTPPDPIQAKVMLAMPIVFTFMFLWFPSGLVLYWVVNNTLSIAQQWQITRMIEGGKSGAKPA</sequence>
<organism evidence="16 17">
    <name type="scientific">Aromatoleum diolicum</name>
    <dbReference type="NCBI Taxonomy" id="75796"/>
    <lineage>
        <taxon>Bacteria</taxon>
        <taxon>Pseudomonadati</taxon>
        <taxon>Pseudomonadota</taxon>
        <taxon>Betaproteobacteria</taxon>
        <taxon>Rhodocyclales</taxon>
        <taxon>Rhodocyclaceae</taxon>
        <taxon>Aromatoleum</taxon>
    </lineage>
</organism>
<feature type="domain" description="Membrane insertase YidC/Oxa/ALB C-terminal" evidence="14">
    <location>
        <begin position="358"/>
        <end position="535"/>
    </location>
</feature>
<feature type="transmembrane region" description="Helical" evidence="13">
    <location>
        <begin position="292"/>
        <end position="313"/>
    </location>
</feature>
<comment type="caution">
    <text evidence="16">The sequence shown here is derived from an EMBL/GenBank/DDBJ whole genome shotgun (WGS) entry which is preliminary data.</text>
</comment>
<dbReference type="PRINTS" id="PR01900">
    <property type="entry name" value="YIDCPROTEIN"/>
</dbReference>
<dbReference type="InterPro" id="IPR038221">
    <property type="entry name" value="YidC_periplasmic_sf"/>
</dbReference>
<dbReference type="NCBIfam" id="TIGR03592">
    <property type="entry name" value="yidC_oxa1_cterm"/>
    <property type="match status" value="1"/>
</dbReference>
<dbReference type="CDD" id="cd19961">
    <property type="entry name" value="EcYidC-like_peri"/>
    <property type="match status" value="1"/>
</dbReference>
<dbReference type="PRINTS" id="PR00701">
    <property type="entry name" value="60KDINNERMP"/>
</dbReference>
<keyword evidence="8 13" id="KW-1133">Transmembrane helix</keyword>
<dbReference type="InterPro" id="IPR047196">
    <property type="entry name" value="YidC_ALB_C"/>
</dbReference>
<dbReference type="HAMAP" id="MF_01810">
    <property type="entry name" value="YidC_type1"/>
    <property type="match status" value="1"/>
</dbReference>
<dbReference type="NCBIfam" id="NF002352">
    <property type="entry name" value="PRK01318.1-3"/>
    <property type="match status" value="1"/>
</dbReference>
<evidence type="ECO:0000256" key="5">
    <source>
        <dbReference type="ARBA" id="ARBA00022475"/>
    </source>
</evidence>
<comment type="subunit">
    <text evidence="13">Interacts with the Sec translocase complex via SecD. Specifically interacts with transmembrane segments of nascent integral membrane proteins during membrane integration.</text>
</comment>
<evidence type="ECO:0000256" key="2">
    <source>
        <dbReference type="ARBA" id="ARBA00010527"/>
    </source>
</evidence>
<evidence type="ECO:0000256" key="3">
    <source>
        <dbReference type="ARBA" id="ARBA00015325"/>
    </source>
</evidence>
<keyword evidence="7 13" id="KW-0653">Protein transport</keyword>
<dbReference type="InterPro" id="IPR019998">
    <property type="entry name" value="Membr_insert_YidC"/>
</dbReference>
<dbReference type="NCBIfam" id="TIGR03593">
    <property type="entry name" value="yidC_nterm"/>
    <property type="match status" value="1"/>
</dbReference>
<evidence type="ECO:0000256" key="7">
    <source>
        <dbReference type="ARBA" id="ARBA00022927"/>
    </source>
</evidence>
<dbReference type="Proteomes" id="UP000648984">
    <property type="component" value="Unassembled WGS sequence"/>
</dbReference>
<evidence type="ECO:0000256" key="4">
    <source>
        <dbReference type="ARBA" id="ARBA00022448"/>
    </source>
</evidence>
<evidence type="ECO:0000313" key="16">
    <source>
        <dbReference type="EMBL" id="NMG76696.1"/>
    </source>
</evidence>
<keyword evidence="9 13" id="KW-0472">Membrane</keyword>
<accession>A0ABX1QH13</accession>
<reference evidence="16 17" key="1">
    <citation type="submission" date="2019-12" db="EMBL/GenBank/DDBJ databases">
        <title>Comparative genomics gives insights into the taxonomy of the Azoarcus-Aromatoleum group and reveals separate origins of nif in the plant-associated Azoarcus and non-plant-associated Aromatoleum sub-groups.</title>
        <authorList>
            <person name="Lafos M."/>
            <person name="Maluk M."/>
            <person name="Batista M."/>
            <person name="Junghare M."/>
            <person name="Carmona M."/>
            <person name="Faoro H."/>
            <person name="Cruz L.M."/>
            <person name="Battistoni F."/>
            <person name="De Souza E."/>
            <person name="Pedrosa F."/>
            <person name="Chen W.-M."/>
            <person name="Poole P.S."/>
            <person name="Dixon R.A."/>
            <person name="James E.K."/>
        </authorList>
    </citation>
    <scope>NUCLEOTIDE SEQUENCE [LARGE SCALE GENOMIC DNA]</scope>
    <source>
        <strain evidence="16 17">22Lin</strain>
    </source>
</reference>
<keyword evidence="10 13" id="KW-0143">Chaperone</keyword>
<feature type="transmembrane region" description="Helical" evidence="13">
    <location>
        <begin position="334"/>
        <end position="352"/>
    </location>
</feature>
<dbReference type="Pfam" id="PF02096">
    <property type="entry name" value="60KD_IMP"/>
    <property type="match status" value="1"/>
</dbReference>
<evidence type="ECO:0000256" key="10">
    <source>
        <dbReference type="ARBA" id="ARBA00023186"/>
    </source>
</evidence>
<dbReference type="Gene3D" id="2.70.98.90">
    <property type="match status" value="1"/>
</dbReference>
<evidence type="ECO:0000313" key="17">
    <source>
        <dbReference type="Proteomes" id="UP000648984"/>
    </source>
</evidence>
<dbReference type="CDD" id="cd20070">
    <property type="entry name" value="5TM_YidC_Alb3"/>
    <property type="match status" value="1"/>
</dbReference>
<dbReference type="InterPro" id="IPR028055">
    <property type="entry name" value="YidC/Oxa/ALB_C"/>
</dbReference>
<evidence type="ECO:0000256" key="13">
    <source>
        <dbReference type="HAMAP-Rule" id="MF_01810"/>
    </source>
</evidence>
<evidence type="ECO:0000256" key="6">
    <source>
        <dbReference type="ARBA" id="ARBA00022692"/>
    </source>
</evidence>
<evidence type="ECO:0000256" key="12">
    <source>
        <dbReference type="ARBA" id="ARBA00033342"/>
    </source>
</evidence>
<keyword evidence="17" id="KW-1185">Reference proteome</keyword>
<dbReference type="InterPro" id="IPR001708">
    <property type="entry name" value="YidC/ALB3/OXA1/COX18"/>
</dbReference>
<evidence type="ECO:0000256" key="1">
    <source>
        <dbReference type="ARBA" id="ARBA00004429"/>
    </source>
</evidence>
<keyword evidence="5 13" id="KW-1003">Cell membrane</keyword>
<dbReference type="RefSeq" id="WP_169261837.1">
    <property type="nucleotide sequence ID" value="NZ_WTVQ01000038.1"/>
</dbReference>
<proteinExistence type="inferred from homology"/>
<gene>
    <name evidence="13 16" type="primary">yidC</name>
    <name evidence="16" type="ORF">GPA25_18205</name>
</gene>
<feature type="transmembrane region" description="Helical" evidence="13">
    <location>
        <begin position="421"/>
        <end position="448"/>
    </location>
</feature>
<keyword evidence="6 13" id="KW-0812">Transmembrane</keyword>
<feature type="domain" description="Membrane insertase YidC N-terminal" evidence="15">
    <location>
        <begin position="72"/>
        <end position="347"/>
    </location>
</feature>
<keyword evidence="4 13" id="KW-0813">Transport</keyword>
<dbReference type="PANTHER" id="PTHR12428:SF65">
    <property type="entry name" value="CYTOCHROME C OXIDASE ASSEMBLY PROTEIN COX18, MITOCHONDRIAL"/>
    <property type="match status" value="1"/>
</dbReference>
<dbReference type="Pfam" id="PF14849">
    <property type="entry name" value="YidC_periplas"/>
    <property type="match status" value="1"/>
</dbReference>
<evidence type="ECO:0000256" key="9">
    <source>
        <dbReference type="ARBA" id="ARBA00023136"/>
    </source>
</evidence>
<evidence type="ECO:0000256" key="8">
    <source>
        <dbReference type="ARBA" id="ARBA00022989"/>
    </source>
</evidence>
<name>A0ABX1QH13_9RHOO</name>
<comment type="subcellular location">
    <subcellularLocation>
        <location evidence="1">Cell inner membrane</location>
        <topology evidence="1">Multi-pass membrane protein</topology>
    </subcellularLocation>
    <subcellularLocation>
        <location evidence="13">Cell membrane</location>
        <topology evidence="13">Multi-pass membrane protein</topology>
    </subcellularLocation>
</comment>